<proteinExistence type="predicted"/>
<dbReference type="GO" id="GO:0004016">
    <property type="term" value="F:adenylate cyclase activity"/>
    <property type="evidence" value="ECO:0007669"/>
    <property type="project" value="TreeGrafter"/>
</dbReference>
<dbReference type="InterPro" id="IPR029787">
    <property type="entry name" value="Nucleotide_cyclase"/>
</dbReference>
<keyword evidence="6" id="KW-0456">Lyase</keyword>
<organism evidence="8 9">
    <name type="scientific">Ovis aries</name>
    <name type="common">Sheep</name>
    <dbReference type="NCBI Taxonomy" id="9940"/>
    <lineage>
        <taxon>Eukaryota</taxon>
        <taxon>Metazoa</taxon>
        <taxon>Chordata</taxon>
        <taxon>Craniata</taxon>
        <taxon>Vertebrata</taxon>
        <taxon>Euteleostomi</taxon>
        <taxon>Mammalia</taxon>
        <taxon>Eutheria</taxon>
        <taxon>Laurasiatheria</taxon>
        <taxon>Artiodactyla</taxon>
        <taxon>Ruminantia</taxon>
        <taxon>Pecora</taxon>
        <taxon>Bovidae</taxon>
        <taxon>Caprinae</taxon>
        <taxon>Ovis</taxon>
    </lineage>
</organism>
<evidence type="ECO:0000256" key="1">
    <source>
        <dbReference type="ARBA" id="ARBA00004370"/>
    </source>
</evidence>
<dbReference type="GO" id="GO:0000166">
    <property type="term" value="F:nucleotide binding"/>
    <property type="evidence" value="ECO:0007669"/>
    <property type="project" value="UniProtKB-KW"/>
</dbReference>
<evidence type="ECO:0000313" key="9">
    <source>
        <dbReference type="Proteomes" id="UP000664991"/>
    </source>
</evidence>
<evidence type="ECO:0000313" key="8">
    <source>
        <dbReference type="EMBL" id="KAG5196030.1"/>
    </source>
</evidence>
<evidence type="ECO:0000256" key="3">
    <source>
        <dbReference type="ARBA" id="ARBA00022741"/>
    </source>
</evidence>
<dbReference type="Proteomes" id="UP000664991">
    <property type="component" value="Unassembled WGS sequence"/>
</dbReference>
<dbReference type="GO" id="GO:0001653">
    <property type="term" value="F:peptide receptor activity"/>
    <property type="evidence" value="ECO:0007669"/>
    <property type="project" value="TreeGrafter"/>
</dbReference>
<keyword evidence="2" id="KW-0812">Transmembrane</keyword>
<dbReference type="SUPFAM" id="SSF55073">
    <property type="entry name" value="Nucleotide cyclase"/>
    <property type="match status" value="1"/>
</dbReference>
<sequence length="70" mass="7816">MLSFTGEQLIAGGSVEPEHFESVTIFFSDIVGFTKLCSLSSPLQVVKLLNELYSLFDHIIKTCDVYKLES</sequence>
<evidence type="ECO:0000256" key="2">
    <source>
        <dbReference type="ARBA" id="ARBA00022692"/>
    </source>
</evidence>
<dbReference type="Pfam" id="PF00211">
    <property type="entry name" value="Guanylate_cyc"/>
    <property type="match status" value="1"/>
</dbReference>
<accession>A0A836CRD2</accession>
<comment type="subcellular location">
    <subcellularLocation>
        <location evidence="1">Membrane</location>
    </subcellularLocation>
</comment>
<reference evidence="8 9" key="1">
    <citation type="submission" date="2020-12" db="EMBL/GenBank/DDBJ databases">
        <title>De novo assembly of Tibetan sheep genome.</title>
        <authorList>
            <person name="Li X."/>
        </authorList>
    </citation>
    <scope>NUCLEOTIDE SEQUENCE [LARGE SCALE GENOMIC DNA]</scope>
    <source>
        <tissue evidence="8">Heart</tissue>
    </source>
</reference>
<comment type="caution">
    <text evidence="8">The sequence shown here is derived from an EMBL/GenBank/DDBJ whole genome shotgun (WGS) entry which is preliminary data.</text>
</comment>
<evidence type="ECO:0000259" key="7">
    <source>
        <dbReference type="PROSITE" id="PS50125"/>
    </source>
</evidence>
<keyword evidence="4" id="KW-1133">Transmembrane helix</keyword>
<dbReference type="PROSITE" id="PS50125">
    <property type="entry name" value="GUANYLATE_CYCLASE_2"/>
    <property type="match status" value="1"/>
</dbReference>
<dbReference type="GO" id="GO:0035556">
    <property type="term" value="P:intracellular signal transduction"/>
    <property type="evidence" value="ECO:0007669"/>
    <property type="project" value="InterPro"/>
</dbReference>
<evidence type="ECO:0000256" key="5">
    <source>
        <dbReference type="ARBA" id="ARBA00023136"/>
    </source>
</evidence>
<evidence type="ECO:0000256" key="6">
    <source>
        <dbReference type="ARBA" id="ARBA00023239"/>
    </source>
</evidence>
<dbReference type="PANTHER" id="PTHR11920:SF500">
    <property type="entry name" value="GUANYLATE CYCLASE 2G"/>
    <property type="match status" value="1"/>
</dbReference>
<dbReference type="InterPro" id="IPR050401">
    <property type="entry name" value="Cyclic_nucleotide_synthase"/>
</dbReference>
<protein>
    <recommendedName>
        <fullName evidence="7">Guanylate cyclase domain-containing protein</fullName>
    </recommendedName>
</protein>
<dbReference type="GO" id="GO:0005886">
    <property type="term" value="C:plasma membrane"/>
    <property type="evidence" value="ECO:0007669"/>
    <property type="project" value="TreeGrafter"/>
</dbReference>
<dbReference type="PANTHER" id="PTHR11920">
    <property type="entry name" value="GUANYLYL CYCLASE"/>
    <property type="match status" value="1"/>
</dbReference>
<dbReference type="EMBL" id="JAEMGP010000022">
    <property type="protein sequence ID" value="KAG5196030.1"/>
    <property type="molecule type" value="Genomic_DNA"/>
</dbReference>
<feature type="domain" description="Guanylate cyclase" evidence="7">
    <location>
        <begin position="24"/>
        <end position="70"/>
    </location>
</feature>
<keyword evidence="3" id="KW-0547">Nucleotide-binding</keyword>
<dbReference type="Gene3D" id="3.30.70.1230">
    <property type="entry name" value="Nucleotide cyclase"/>
    <property type="match status" value="1"/>
</dbReference>
<dbReference type="AlphaFoldDB" id="A0A836CRD2"/>
<name>A0A836CRD2_SHEEP</name>
<dbReference type="GO" id="GO:0004383">
    <property type="term" value="F:guanylate cyclase activity"/>
    <property type="evidence" value="ECO:0007669"/>
    <property type="project" value="TreeGrafter"/>
</dbReference>
<dbReference type="GO" id="GO:0007168">
    <property type="term" value="P:receptor guanylyl cyclase signaling pathway"/>
    <property type="evidence" value="ECO:0007669"/>
    <property type="project" value="TreeGrafter"/>
</dbReference>
<dbReference type="InterPro" id="IPR001054">
    <property type="entry name" value="A/G_cyclase"/>
</dbReference>
<keyword evidence="5" id="KW-0472">Membrane</keyword>
<evidence type="ECO:0000256" key="4">
    <source>
        <dbReference type="ARBA" id="ARBA00022989"/>
    </source>
</evidence>
<gene>
    <name evidence="8" type="ORF">JEQ12_011666</name>
</gene>